<dbReference type="RefSeq" id="WP_244411862.1">
    <property type="nucleotide sequence ID" value="NZ_AP025564.1"/>
</dbReference>
<organism evidence="2 3">
    <name type="scientific">Raoultibacter timonensis</name>
    <dbReference type="NCBI Taxonomy" id="1907662"/>
    <lineage>
        <taxon>Bacteria</taxon>
        <taxon>Bacillati</taxon>
        <taxon>Actinomycetota</taxon>
        <taxon>Coriobacteriia</taxon>
        <taxon>Eggerthellales</taxon>
        <taxon>Eggerthellaceae</taxon>
        <taxon>Raoultibacter</taxon>
    </lineage>
</organism>
<dbReference type="Proteomes" id="UP001320544">
    <property type="component" value="Chromosome"/>
</dbReference>
<dbReference type="PANTHER" id="PTHR33434:SF2">
    <property type="entry name" value="FATTY ACID-BINDING PROTEIN TM_1468"/>
    <property type="match status" value="1"/>
</dbReference>
<dbReference type="InterPro" id="IPR050270">
    <property type="entry name" value="DegV_domain_contain"/>
</dbReference>
<keyword evidence="1" id="KW-0446">Lipid-binding</keyword>
<dbReference type="SUPFAM" id="SSF82549">
    <property type="entry name" value="DAK1/DegV-like"/>
    <property type="match status" value="1"/>
</dbReference>
<dbReference type="PANTHER" id="PTHR33434">
    <property type="entry name" value="DEGV DOMAIN-CONTAINING PROTEIN DR_1986-RELATED"/>
    <property type="match status" value="1"/>
</dbReference>
<evidence type="ECO:0008006" key="4">
    <source>
        <dbReference type="Google" id="ProtNLM"/>
    </source>
</evidence>
<evidence type="ECO:0000256" key="1">
    <source>
        <dbReference type="ARBA" id="ARBA00023121"/>
    </source>
</evidence>
<dbReference type="PROSITE" id="PS51482">
    <property type="entry name" value="DEGV"/>
    <property type="match status" value="1"/>
</dbReference>
<proteinExistence type="predicted"/>
<dbReference type="InterPro" id="IPR043168">
    <property type="entry name" value="DegV_C"/>
</dbReference>
<evidence type="ECO:0000313" key="3">
    <source>
        <dbReference type="Proteomes" id="UP001320544"/>
    </source>
</evidence>
<sequence length="284" mass="30550">MKIIADSSVMFDIEQGRRHGIEILPLSVAIGSETWAEYEQMSSDEFLARVRAGALPQSSSPSPAATLAAYETDEEVVHLAMADGLSGAYEVACGLAKQARHPERIHVVNSRTLCIPHRALALCAVEFAKQCDSAEEVVSRLLPIIESAHSYLLPEDFDYLRRGGRLTPLAAKFAHLLKAVPVMMQTSDGTRLERLTVARGFGKALNAVIGDLRKRGITDTSYLGVSHAGNIKQARVAQEALAEAFPSCENGLFELGPAFITQGGPDCIAIQAIDLKAVPNLPMG</sequence>
<dbReference type="Pfam" id="PF02645">
    <property type="entry name" value="DegV"/>
    <property type="match status" value="1"/>
</dbReference>
<keyword evidence="3" id="KW-1185">Reference proteome</keyword>
<reference evidence="2 3" key="1">
    <citation type="submission" date="2022-01" db="EMBL/GenBank/DDBJ databases">
        <title>Novel bile acid biosynthetic pathways are enriched in the microbiome of centenarians.</title>
        <authorList>
            <person name="Sato Y."/>
            <person name="Atarashi K."/>
            <person name="Plichta R.D."/>
            <person name="Arai Y."/>
            <person name="Sasajima S."/>
            <person name="Kearney M.S."/>
            <person name="Suda W."/>
            <person name="Takeshita K."/>
            <person name="Sasaki T."/>
            <person name="Okamoto S."/>
            <person name="Skelly N.A."/>
            <person name="Okamura Y."/>
            <person name="Vlamakis H."/>
            <person name="Li Y."/>
            <person name="Tanoue T."/>
            <person name="Takei H."/>
            <person name="Nittono H."/>
            <person name="Narushima S."/>
            <person name="Irie J."/>
            <person name="Itoh H."/>
            <person name="Moriya K."/>
            <person name="Sugiura Y."/>
            <person name="Suematsu M."/>
            <person name="Moritoki N."/>
            <person name="Shibata S."/>
            <person name="Littman R.D."/>
            <person name="Fischbach A.M."/>
            <person name="Uwamino Y."/>
            <person name="Inoue T."/>
            <person name="Honda A."/>
            <person name="Hattori M."/>
            <person name="Murai T."/>
            <person name="Xavier J.R."/>
            <person name="Hirose N."/>
            <person name="Honda K."/>
        </authorList>
    </citation>
    <scope>NUCLEOTIDE SEQUENCE [LARGE SCALE GENOMIC DNA]</scope>
    <source>
        <strain evidence="2 3">CE91-St30</strain>
    </source>
</reference>
<dbReference type="Gene3D" id="3.30.1180.10">
    <property type="match status" value="1"/>
</dbReference>
<dbReference type="InterPro" id="IPR003797">
    <property type="entry name" value="DegV"/>
</dbReference>
<protein>
    <recommendedName>
        <fullName evidence="4">DegV family protein with EDD domain</fullName>
    </recommendedName>
</protein>
<evidence type="ECO:0000313" key="2">
    <source>
        <dbReference type="EMBL" id="BDE95500.1"/>
    </source>
</evidence>
<accession>A0ABM7WGY8</accession>
<name>A0ABM7WGY8_9ACTN</name>
<dbReference type="NCBIfam" id="TIGR00762">
    <property type="entry name" value="DegV"/>
    <property type="match status" value="1"/>
</dbReference>
<gene>
    <name evidence="2" type="ORF">CE91St30_08330</name>
</gene>
<dbReference type="EMBL" id="AP025564">
    <property type="protein sequence ID" value="BDE95500.1"/>
    <property type="molecule type" value="Genomic_DNA"/>
</dbReference>
<dbReference type="Gene3D" id="3.40.50.10170">
    <property type="match status" value="1"/>
</dbReference>